<reference evidence="1 2" key="1">
    <citation type="submission" date="2018-12" db="EMBL/GenBank/DDBJ databases">
        <title>Draft genome sequence of Xylaria grammica IHI A82.</title>
        <authorList>
            <person name="Buettner E."/>
            <person name="Kellner H."/>
        </authorList>
    </citation>
    <scope>NUCLEOTIDE SEQUENCE [LARGE SCALE GENOMIC DNA]</scope>
    <source>
        <strain evidence="1 2">IHI A82</strain>
    </source>
</reference>
<dbReference type="Proteomes" id="UP000286045">
    <property type="component" value="Unassembled WGS sequence"/>
</dbReference>
<gene>
    <name evidence="1" type="ORF">EKO27_g10187</name>
</gene>
<dbReference type="AlphaFoldDB" id="A0A439CRV1"/>
<sequence length="108" mass="12153">MSPKPLEFCSDFGDVCYATFMNWRPTLHISCLPELRVPSNSGLGKLRIGTENADKQREHIWQIRKDIVENGKRDLQMQGIKGETTLSRKDILNLLVESNANAIPAGEV</sequence>
<name>A0A439CRV1_9PEZI</name>
<comment type="caution">
    <text evidence="1">The sequence shown here is derived from an EMBL/GenBank/DDBJ whole genome shotgun (WGS) entry which is preliminary data.</text>
</comment>
<evidence type="ECO:0000313" key="1">
    <source>
        <dbReference type="EMBL" id="RWA04914.1"/>
    </source>
</evidence>
<protein>
    <submittedName>
        <fullName evidence="1">Uncharacterized protein</fullName>
    </submittedName>
</protein>
<accession>A0A439CRV1</accession>
<proteinExistence type="predicted"/>
<dbReference type="EMBL" id="RYZI01000501">
    <property type="protein sequence ID" value="RWA04914.1"/>
    <property type="molecule type" value="Genomic_DNA"/>
</dbReference>
<keyword evidence="2" id="KW-1185">Reference proteome</keyword>
<organism evidence="1 2">
    <name type="scientific">Xylaria grammica</name>
    <dbReference type="NCBI Taxonomy" id="363999"/>
    <lineage>
        <taxon>Eukaryota</taxon>
        <taxon>Fungi</taxon>
        <taxon>Dikarya</taxon>
        <taxon>Ascomycota</taxon>
        <taxon>Pezizomycotina</taxon>
        <taxon>Sordariomycetes</taxon>
        <taxon>Xylariomycetidae</taxon>
        <taxon>Xylariales</taxon>
        <taxon>Xylariaceae</taxon>
        <taxon>Xylaria</taxon>
    </lineage>
</organism>
<evidence type="ECO:0000313" key="2">
    <source>
        <dbReference type="Proteomes" id="UP000286045"/>
    </source>
</evidence>